<protein>
    <recommendedName>
        <fullName evidence="7">Phage shock protein PspC N-terminal domain-containing protein</fullName>
    </recommendedName>
</protein>
<keyword evidence="9" id="KW-1185">Reference proteome</keyword>
<dbReference type="STRING" id="337097.BHF71_06225"/>
<evidence type="ECO:0000256" key="1">
    <source>
        <dbReference type="ARBA" id="ARBA00004162"/>
    </source>
</evidence>
<dbReference type="EMBL" id="MIJF01000007">
    <property type="protein sequence ID" value="OEG00119.1"/>
    <property type="molecule type" value="Genomic_DNA"/>
</dbReference>
<reference evidence="8 9" key="1">
    <citation type="submission" date="2016-09" db="EMBL/GenBank/DDBJ databases">
        <title>Draft genome sequence for the type strain of Vulcanibacillus modesticaldus BR, a strictly anaerobic, moderately thermophilic, and nitrate-reducing bacterium from deep sea-hydrothermal vents of the Mid-Atlantic Ridge.</title>
        <authorList>
            <person name="Abin C.A."/>
            <person name="Hollibaugh J.T."/>
        </authorList>
    </citation>
    <scope>NUCLEOTIDE SEQUENCE [LARGE SCALE GENOMIC DNA]</scope>
    <source>
        <strain evidence="8 9">BR</strain>
    </source>
</reference>
<organism evidence="8 9">
    <name type="scientific">Vulcanibacillus modesticaldus</name>
    <dbReference type="NCBI Taxonomy" id="337097"/>
    <lineage>
        <taxon>Bacteria</taxon>
        <taxon>Bacillati</taxon>
        <taxon>Bacillota</taxon>
        <taxon>Bacilli</taxon>
        <taxon>Bacillales</taxon>
        <taxon>Bacillaceae</taxon>
        <taxon>Vulcanibacillus</taxon>
    </lineage>
</organism>
<dbReference type="GO" id="GO:0005886">
    <property type="term" value="C:plasma membrane"/>
    <property type="evidence" value="ECO:0007669"/>
    <property type="project" value="UniProtKB-SubCell"/>
</dbReference>
<dbReference type="PANTHER" id="PTHR33885:SF3">
    <property type="entry name" value="PHAGE SHOCK PROTEIN C"/>
    <property type="match status" value="1"/>
</dbReference>
<evidence type="ECO:0000313" key="9">
    <source>
        <dbReference type="Proteomes" id="UP000243739"/>
    </source>
</evidence>
<dbReference type="InterPro" id="IPR007168">
    <property type="entry name" value="Phageshock_PspC_N"/>
</dbReference>
<name>A0A1D2YWM9_9BACI</name>
<evidence type="ECO:0000256" key="5">
    <source>
        <dbReference type="ARBA" id="ARBA00023136"/>
    </source>
</evidence>
<dbReference type="AlphaFoldDB" id="A0A1D2YWM9"/>
<evidence type="ECO:0000256" key="2">
    <source>
        <dbReference type="ARBA" id="ARBA00022475"/>
    </source>
</evidence>
<evidence type="ECO:0000256" key="3">
    <source>
        <dbReference type="ARBA" id="ARBA00022692"/>
    </source>
</evidence>
<dbReference type="Proteomes" id="UP000243739">
    <property type="component" value="Unassembled WGS sequence"/>
</dbReference>
<evidence type="ECO:0000313" key="8">
    <source>
        <dbReference type="EMBL" id="OEG00119.1"/>
    </source>
</evidence>
<dbReference type="PANTHER" id="PTHR33885">
    <property type="entry name" value="PHAGE SHOCK PROTEIN C"/>
    <property type="match status" value="1"/>
</dbReference>
<evidence type="ECO:0000259" key="7">
    <source>
        <dbReference type="Pfam" id="PF04024"/>
    </source>
</evidence>
<comment type="caution">
    <text evidence="8">The sequence shown here is derived from an EMBL/GenBank/DDBJ whole genome shotgun (WGS) entry which is preliminary data.</text>
</comment>
<gene>
    <name evidence="8" type="ORF">BHF71_06225</name>
</gene>
<evidence type="ECO:0000256" key="4">
    <source>
        <dbReference type="ARBA" id="ARBA00022989"/>
    </source>
</evidence>
<proteinExistence type="predicted"/>
<keyword evidence="3 6" id="KW-0812">Transmembrane</keyword>
<dbReference type="RefSeq" id="WP_069656013.1">
    <property type="nucleotide sequence ID" value="NZ_MIJF01000007.1"/>
</dbReference>
<dbReference type="Pfam" id="PF04024">
    <property type="entry name" value="PspC"/>
    <property type="match status" value="1"/>
</dbReference>
<dbReference type="InterPro" id="IPR052027">
    <property type="entry name" value="PspC"/>
</dbReference>
<keyword evidence="4 6" id="KW-1133">Transmembrane helix</keyword>
<feature type="transmembrane region" description="Helical" evidence="6">
    <location>
        <begin position="37"/>
        <end position="58"/>
    </location>
</feature>
<accession>A0A1D2YWM9</accession>
<keyword evidence="5 6" id="KW-0472">Membrane</keyword>
<sequence>MKKLLRSKSQKMIAGVLGGIAEYFSVDVTVVRLLFVLLAALTAVVPAILIYVVAMIIMPMDEF</sequence>
<comment type="subcellular location">
    <subcellularLocation>
        <location evidence="1">Cell membrane</location>
        <topology evidence="1">Single-pass membrane protein</topology>
    </subcellularLocation>
</comment>
<feature type="domain" description="Phage shock protein PspC N-terminal" evidence="7">
    <location>
        <begin position="2"/>
        <end position="60"/>
    </location>
</feature>
<evidence type="ECO:0000256" key="6">
    <source>
        <dbReference type="SAM" id="Phobius"/>
    </source>
</evidence>
<keyword evidence="2" id="KW-1003">Cell membrane</keyword>